<dbReference type="GO" id="GO:0051377">
    <property type="term" value="F:mannose-ethanolamine phosphotransferase activity"/>
    <property type="evidence" value="ECO:0007669"/>
    <property type="project" value="InterPro"/>
</dbReference>
<evidence type="ECO:0000256" key="3">
    <source>
        <dbReference type="ARBA" id="ARBA00022502"/>
    </source>
</evidence>
<dbReference type="GO" id="GO:0006506">
    <property type="term" value="P:GPI anchor biosynthetic process"/>
    <property type="evidence" value="ECO:0007669"/>
    <property type="project" value="UniProtKB-KW"/>
</dbReference>
<feature type="transmembrane region" description="Helical" evidence="10">
    <location>
        <begin position="650"/>
        <end position="670"/>
    </location>
</feature>
<evidence type="ECO:0000256" key="5">
    <source>
        <dbReference type="ARBA" id="ARBA00022692"/>
    </source>
</evidence>
<keyword evidence="8 10" id="KW-0472">Membrane</keyword>
<dbReference type="CDD" id="cd16023">
    <property type="entry name" value="GPI_EPT_3"/>
    <property type="match status" value="1"/>
</dbReference>
<feature type="transmembrane region" description="Helical" evidence="10">
    <location>
        <begin position="747"/>
        <end position="769"/>
    </location>
</feature>
<feature type="transmembrane region" description="Helical" evidence="10">
    <location>
        <begin position="676"/>
        <end position="696"/>
    </location>
</feature>
<evidence type="ECO:0000256" key="7">
    <source>
        <dbReference type="ARBA" id="ARBA00022989"/>
    </source>
</evidence>
<keyword evidence="9" id="KW-0325">Glycoprotein</keyword>
<sequence>MAAQTSDQAVISFKVPRAVAGNTTSIAAQYARAKALKSTSQSEINSEAPAADHAGIAKDPKNEIKIINEKARESFIHEWNWLAGFFLWLMIIHGCGLYFFSQGYLLTRLVLPQKSECSSPPIALPQSFKGVSTYGAGCWHPKSFEKAIIIVIDALRYDFTVPNHKESEAAYFNALTVMYETVVREPQNAFLLPFIADPPTTTMQRLKGLTTGTLPTFVDVGSSFTGVVIEEDNLLLQLKDAGKKIVHLGDDTWTALFPQVFEEKISKAYDSFNVWDLHTVDNGITEHIMPLLQNDKKKEWDVIIAHYLGVDHAGHRYGPNHPAMASKLHQMDAILRNVTSVIDDKTLLVVMGDHGMDEKGDHGGESDDEIQAALWMYSKKGMFGRTSAGQLLPPQTAKERHVNQIDLVPTIALLLGIPIPFNNLGQPIQEAFIGKRGNDWGTLATVARITAAGTKRYQTAYNLARGMNDTLIGQNLDKLWLLAEQAFVRGGKQKNREVYAAFSAFSNETLTFCRSIWAQFDVTRMWLGIGVMALGMLVLLLFVNGNFRGHSVDSDPKLNCIAAEPKLESQNRDHTFMTSQTSSKQVVQGTIISSLIGLVLGAVTLRFDIGGSVMDKALFTLVVSGTLGALHQTVRFRWMAISNYFPTTIWSWLSVIFTLSQAFGFASNSYTIWEDSILLLFISTFGIVSMISSLRIEKASNRALGVYHSLVFTLLGWVASYSKLCREEQMPYCRSTYYASSTTSTSASWQLLLPFIAAIILPSIIKTFYQGSLSYEGLAPLWIGWAFRIGLICNAVFWTLDAADDGKWLPSLDPMLFKQIRVVIAQTIFAVVLGAGLAAFVYAPPCVSIQISEKPASSTETVGKSGSTMTILGFANMHGTRYFLLVLNLLVCILLLQKPMGAGALALMIWQVLALAEILDLNSLTSSPVGPVMLALLGSFYFFKTGHQTTPSSIQWESAFIPLHTVRYLFSPLLIVLNSFGAQALSALAVPGLVLWKQKPCAKHLTRSVLCALAWHISYYSIISLMTSIWAAWLRRHLMLYRIFSPKFITSALVLLLVDIVVLLALVGFRANRLSIGSTFGWISG</sequence>
<proteinExistence type="predicted"/>
<feature type="transmembrane region" description="Helical" evidence="10">
    <location>
        <begin position="79"/>
        <end position="100"/>
    </location>
</feature>
<dbReference type="GO" id="GO:0005789">
    <property type="term" value="C:endoplasmic reticulum membrane"/>
    <property type="evidence" value="ECO:0007669"/>
    <property type="project" value="UniProtKB-SubCell"/>
</dbReference>
<dbReference type="PANTHER" id="PTHR23071:SF1">
    <property type="entry name" value="GPI ETHANOLAMINE PHOSPHATE TRANSFERASE 3"/>
    <property type="match status" value="1"/>
</dbReference>
<feature type="transmembrane region" description="Helical" evidence="10">
    <location>
        <begin position="586"/>
        <end position="605"/>
    </location>
</feature>
<reference evidence="11" key="1">
    <citation type="submission" date="2020-10" db="EMBL/GenBank/DDBJ databases">
        <authorList>
            <person name="Muller C M."/>
        </authorList>
    </citation>
    <scope>NUCLEOTIDE SEQUENCE</scope>
    <source>
        <strain evidence="11">THUN-12</strain>
    </source>
</reference>
<dbReference type="Proteomes" id="UP000683417">
    <property type="component" value="Unassembled WGS sequence"/>
</dbReference>
<feature type="transmembrane region" description="Helical" evidence="10">
    <location>
        <begin position="781"/>
        <end position="800"/>
    </location>
</feature>
<feature type="transmembrane region" description="Helical" evidence="10">
    <location>
        <begin position="525"/>
        <end position="543"/>
    </location>
</feature>
<evidence type="ECO:0000256" key="6">
    <source>
        <dbReference type="ARBA" id="ARBA00022824"/>
    </source>
</evidence>
<feature type="transmembrane region" description="Helical" evidence="10">
    <location>
        <begin position="1048"/>
        <end position="1069"/>
    </location>
</feature>
<feature type="transmembrane region" description="Helical" evidence="10">
    <location>
        <begin position="973"/>
        <end position="996"/>
    </location>
</feature>
<dbReference type="InterPro" id="IPR002591">
    <property type="entry name" value="Phosphodiest/P_Trfase"/>
</dbReference>
<comment type="pathway">
    <text evidence="2">Glycolipid biosynthesis; glycosylphosphatidylinositol-anchor biosynthesis.</text>
</comment>
<keyword evidence="5 10" id="KW-0812">Transmembrane</keyword>
<evidence type="ECO:0000256" key="9">
    <source>
        <dbReference type="ARBA" id="ARBA00023180"/>
    </source>
</evidence>
<feature type="transmembrane region" description="Helical" evidence="10">
    <location>
        <begin position="703"/>
        <end position="722"/>
    </location>
</feature>
<keyword evidence="3" id="KW-0337">GPI-anchor biosynthesis</keyword>
<comment type="subcellular location">
    <subcellularLocation>
        <location evidence="1">Endoplasmic reticulum membrane</location>
        <topology evidence="1">Multi-pass membrane protein</topology>
    </subcellularLocation>
</comment>
<keyword evidence="7 10" id="KW-1133">Transmembrane helix</keyword>
<feature type="transmembrane region" description="Helical" evidence="10">
    <location>
        <begin position="617"/>
        <end position="638"/>
    </location>
</feature>
<evidence type="ECO:0000256" key="1">
    <source>
        <dbReference type="ARBA" id="ARBA00004477"/>
    </source>
</evidence>
<evidence type="ECO:0000313" key="12">
    <source>
        <dbReference type="Proteomes" id="UP000683417"/>
    </source>
</evidence>
<feature type="transmembrane region" description="Helical" evidence="10">
    <location>
        <begin position="1008"/>
        <end position="1033"/>
    </location>
</feature>
<keyword evidence="6" id="KW-0256">Endoplasmic reticulum</keyword>
<evidence type="ECO:0000256" key="4">
    <source>
        <dbReference type="ARBA" id="ARBA00022679"/>
    </source>
</evidence>
<feature type="transmembrane region" description="Helical" evidence="10">
    <location>
        <begin position="926"/>
        <end position="943"/>
    </location>
</feature>
<dbReference type="InterPro" id="IPR037675">
    <property type="entry name" value="PIG-O_N"/>
</dbReference>
<evidence type="ECO:0000256" key="2">
    <source>
        <dbReference type="ARBA" id="ARBA00004687"/>
    </source>
</evidence>
<dbReference type="PANTHER" id="PTHR23071">
    <property type="entry name" value="PHOSPHATIDYLINOSITOL GLYCAN"/>
    <property type="match status" value="1"/>
</dbReference>
<evidence type="ECO:0000256" key="10">
    <source>
        <dbReference type="SAM" id="Phobius"/>
    </source>
</evidence>
<protein>
    <submittedName>
        <fullName evidence="11">BgTH12-01930</fullName>
    </submittedName>
</protein>
<name>A0A9W4GFB4_BLUGR</name>
<keyword evidence="4" id="KW-0808">Transferase</keyword>
<accession>A0A9W4GFB4</accession>
<feature type="transmembrane region" description="Helical" evidence="10">
    <location>
        <begin position="820"/>
        <end position="843"/>
    </location>
</feature>
<comment type="caution">
    <text evidence="11">The sequence shown here is derived from an EMBL/GenBank/DDBJ whole genome shotgun (WGS) entry which is preliminary data.</text>
</comment>
<dbReference type="Pfam" id="PF01663">
    <property type="entry name" value="Phosphodiest"/>
    <property type="match status" value="1"/>
</dbReference>
<feature type="transmembrane region" description="Helical" evidence="10">
    <location>
        <begin position="879"/>
        <end position="896"/>
    </location>
</feature>
<dbReference type="AlphaFoldDB" id="A0A9W4GFB4"/>
<dbReference type="EMBL" id="CAJHIT010000005">
    <property type="protein sequence ID" value="CAD6501680.1"/>
    <property type="molecule type" value="Genomic_DNA"/>
</dbReference>
<evidence type="ECO:0000256" key="8">
    <source>
        <dbReference type="ARBA" id="ARBA00023136"/>
    </source>
</evidence>
<evidence type="ECO:0000313" key="11">
    <source>
        <dbReference type="EMBL" id="CAD6501680.1"/>
    </source>
</evidence>
<dbReference type="InterPro" id="IPR039524">
    <property type="entry name" value="PIGO/GPI13"/>
</dbReference>
<gene>
    <name evidence="11" type="ORF">BGTH12_LOCUS3038</name>
</gene>
<organism evidence="11 12">
    <name type="scientific">Blumeria graminis f. sp. triticale</name>
    <dbReference type="NCBI Taxonomy" id="1689686"/>
    <lineage>
        <taxon>Eukaryota</taxon>
        <taxon>Fungi</taxon>
        <taxon>Dikarya</taxon>
        <taxon>Ascomycota</taxon>
        <taxon>Pezizomycotina</taxon>
        <taxon>Leotiomycetes</taxon>
        <taxon>Erysiphales</taxon>
        <taxon>Erysiphaceae</taxon>
        <taxon>Blumeria</taxon>
    </lineage>
</organism>